<comment type="subcellular location">
    <subcellularLocation>
        <location evidence="3">Cell membrane</location>
        <topology evidence="3">Lipid-anchor</topology>
        <topology evidence="3">GPI-anchor</topology>
    </subcellularLocation>
    <subcellularLocation>
        <location evidence="2">Membrane</location>
        <topology evidence="2">Single-pass type II membrane protein</topology>
    </subcellularLocation>
</comment>
<dbReference type="PRINTS" id="PR00756">
    <property type="entry name" value="ALADIPTASE"/>
</dbReference>
<keyword evidence="11 27" id="KW-0812">Transmembrane</keyword>
<keyword evidence="12 25" id="KW-0479">Metal-binding</keyword>
<evidence type="ECO:0000256" key="23">
    <source>
        <dbReference type="ARBA" id="ARBA00042613"/>
    </source>
</evidence>
<evidence type="ECO:0000256" key="2">
    <source>
        <dbReference type="ARBA" id="ARBA00004606"/>
    </source>
</evidence>
<dbReference type="Pfam" id="PF01433">
    <property type="entry name" value="Peptidase_M1"/>
    <property type="match status" value="4"/>
</dbReference>
<keyword evidence="10" id="KW-0645">Protease</keyword>
<evidence type="ECO:0000256" key="7">
    <source>
        <dbReference type="ARBA" id="ARBA00022438"/>
    </source>
</evidence>
<dbReference type="InterPro" id="IPR050344">
    <property type="entry name" value="Peptidase_M1_aminopeptidases"/>
</dbReference>
<dbReference type="GO" id="GO:0016285">
    <property type="term" value="F:alanyl aminopeptidase activity"/>
    <property type="evidence" value="ECO:0007669"/>
    <property type="project" value="UniProtKB-EC"/>
</dbReference>
<feature type="domain" description="ERAP1-like C-terminal" evidence="30">
    <location>
        <begin position="1463"/>
        <end position="1782"/>
    </location>
</feature>
<evidence type="ECO:0000256" key="4">
    <source>
        <dbReference type="ARBA" id="ARBA00010136"/>
    </source>
</evidence>
<dbReference type="Gene3D" id="1.25.50.20">
    <property type="match status" value="4"/>
</dbReference>
<evidence type="ECO:0000256" key="8">
    <source>
        <dbReference type="ARBA" id="ARBA00022475"/>
    </source>
</evidence>
<evidence type="ECO:0000256" key="25">
    <source>
        <dbReference type="PIRSR" id="PIRSR634016-3"/>
    </source>
</evidence>
<evidence type="ECO:0000256" key="11">
    <source>
        <dbReference type="ARBA" id="ARBA00022692"/>
    </source>
</evidence>
<protein>
    <recommendedName>
        <fullName evidence="6">Aminopeptidase N</fullName>
        <ecNumber evidence="5">3.4.11.2</ecNumber>
    </recommendedName>
    <alternativeName>
        <fullName evidence="23">Microsomal aminopeptidase</fullName>
    </alternativeName>
</protein>
<comment type="caution">
    <text evidence="32">The sequence shown here is derived from an EMBL/GenBank/DDBJ whole genome shotgun (WGS) entry which is preliminary data.</text>
</comment>
<feature type="domain" description="ERAP1-like C-terminal" evidence="30">
    <location>
        <begin position="2334"/>
        <end position="2548"/>
    </location>
</feature>
<dbReference type="InterPro" id="IPR034016">
    <property type="entry name" value="M1_APN-typ"/>
</dbReference>
<evidence type="ECO:0000256" key="5">
    <source>
        <dbReference type="ARBA" id="ARBA00012564"/>
    </source>
</evidence>
<evidence type="ECO:0000259" key="29">
    <source>
        <dbReference type="Pfam" id="PF01433"/>
    </source>
</evidence>
<dbReference type="FunFam" id="2.60.40.1910:FF:000008">
    <property type="entry name" value="Aminopeptidase"/>
    <property type="match status" value="4"/>
</dbReference>
<dbReference type="GO" id="GO:0005886">
    <property type="term" value="C:plasma membrane"/>
    <property type="evidence" value="ECO:0007669"/>
    <property type="project" value="UniProtKB-SubCell"/>
</dbReference>
<evidence type="ECO:0000256" key="19">
    <source>
        <dbReference type="ARBA" id="ARBA00023136"/>
    </source>
</evidence>
<dbReference type="EMBL" id="JACMRX010000002">
    <property type="protein sequence ID" value="KAF7995545.1"/>
    <property type="molecule type" value="Genomic_DNA"/>
</dbReference>
<dbReference type="FunFam" id="2.60.40.1730:FF:000013">
    <property type="entry name" value="Aminopeptidase"/>
    <property type="match status" value="1"/>
</dbReference>
<keyword evidence="21" id="KW-0325">Glycoprotein</keyword>
<evidence type="ECO:0000256" key="14">
    <source>
        <dbReference type="ARBA" id="ARBA00022801"/>
    </source>
</evidence>
<evidence type="ECO:0000256" key="18">
    <source>
        <dbReference type="ARBA" id="ARBA00023049"/>
    </source>
</evidence>
<accession>A0A834Y0K8</accession>
<name>A0A834Y0K8_APHGI</name>
<gene>
    <name evidence="32" type="ORF">HCN44_006652</name>
</gene>
<dbReference type="InterPro" id="IPR027268">
    <property type="entry name" value="Peptidase_M4/M1_CTD_sf"/>
</dbReference>
<comment type="cofactor">
    <cofactor evidence="25">
        <name>Zn(2+)</name>
        <dbReference type="ChEBI" id="CHEBI:29105"/>
    </cofactor>
    <text evidence="25">Binds 1 zinc ion per subunit.</text>
</comment>
<evidence type="ECO:0000256" key="16">
    <source>
        <dbReference type="ARBA" id="ARBA00022968"/>
    </source>
</evidence>
<keyword evidence="18" id="KW-0482">Metalloprotease</keyword>
<dbReference type="CDD" id="cd09601">
    <property type="entry name" value="M1_APN-Q_like"/>
    <property type="match status" value="4"/>
</dbReference>
<dbReference type="Gene3D" id="1.10.390.10">
    <property type="entry name" value="Neutral Protease Domain 2"/>
    <property type="match status" value="4"/>
</dbReference>
<feature type="active site" description="Proton acceptor" evidence="24">
    <location>
        <position position="1234"/>
    </location>
</feature>
<feature type="binding site" evidence="25">
    <location>
        <position position="1237"/>
    </location>
    <ligand>
        <name>Zn(2+)</name>
        <dbReference type="ChEBI" id="CHEBI:29105"/>
        <note>catalytic</note>
    </ligand>
</feature>
<comment type="catalytic activity">
    <reaction evidence="1">
        <text>Release of an N-terminal amino acid, Xaa-|-Yaa- from a peptide, amide or arylamide. Xaa is preferably Ala, but may be most amino acids including Pro (slow action). When a terminal hydrophobic residue is followed by a prolyl residue, the two may be released as an intact Xaa-Pro dipeptide.</text>
        <dbReference type="EC" id="3.4.11.2"/>
    </reaction>
</comment>
<evidence type="ECO:0000256" key="17">
    <source>
        <dbReference type="ARBA" id="ARBA00022989"/>
    </source>
</evidence>
<feature type="domain" description="Peptidase M1 membrane alanine aminopeptidase" evidence="29">
    <location>
        <begin position="1161"/>
        <end position="1385"/>
    </location>
</feature>
<dbReference type="InterPro" id="IPR045357">
    <property type="entry name" value="Aminopeptidase_N-like_N"/>
</dbReference>
<keyword evidence="7" id="KW-0031">Aminopeptidase</keyword>
<dbReference type="InterPro" id="IPR024571">
    <property type="entry name" value="ERAP1-like_C_dom"/>
</dbReference>
<evidence type="ECO:0000256" key="21">
    <source>
        <dbReference type="ARBA" id="ARBA00023180"/>
    </source>
</evidence>
<evidence type="ECO:0000256" key="9">
    <source>
        <dbReference type="ARBA" id="ARBA00022622"/>
    </source>
</evidence>
<dbReference type="GO" id="GO:0005615">
    <property type="term" value="C:extracellular space"/>
    <property type="evidence" value="ECO:0007669"/>
    <property type="project" value="TreeGrafter"/>
</dbReference>
<feature type="domain" description="Aminopeptidase N-like N-terminal" evidence="31">
    <location>
        <begin position="56"/>
        <end position="244"/>
    </location>
</feature>
<dbReference type="GO" id="GO:0006508">
    <property type="term" value="P:proteolysis"/>
    <property type="evidence" value="ECO:0007669"/>
    <property type="project" value="UniProtKB-KW"/>
</dbReference>
<dbReference type="SUPFAM" id="SSF55486">
    <property type="entry name" value="Metalloproteases ('zincins'), catalytic domain"/>
    <property type="match status" value="4"/>
</dbReference>
<feature type="signal peptide" evidence="28">
    <location>
        <begin position="1"/>
        <end position="39"/>
    </location>
</feature>
<comment type="similarity">
    <text evidence="4">Belongs to the peptidase M1 family.</text>
</comment>
<feature type="domain" description="Peptidase M1 membrane alanine aminopeptidase" evidence="29">
    <location>
        <begin position="2829"/>
        <end position="3049"/>
    </location>
</feature>
<evidence type="ECO:0000256" key="10">
    <source>
        <dbReference type="ARBA" id="ARBA00022670"/>
    </source>
</evidence>
<feature type="domain" description="Peptidase M1 membrane alanine aminopeptidase" evidence="29">
    <location>
        <begin position="2036"/>
        <end position="2256"/>
    </location>
</feature>
<keyword evidence="9" id="KW-0336">GPI-anchor</keyword>
<keyword evidence="16" id="KW-0735">Signal-anchor</keyword>
<evidence type="ECO:0000256" key="6">
    <source>
        <dbReference type="ARBA" id="ARBA00015611"/>
    </source>
</evidence>
<evidence type="ECO:0000256" key="27">
    <source>
        <dbReference type="SAM" id="Phobius"/>
    </source>
</evidence>
<dbReference type="SUPFAM" id="SSF63737">
    <property type="entry name" value="Leukotriene A4 hydrolase N-terminal domain"/>
    <property type="match status" value="4"/>
</dbReference>
<feature type="domain" description="Aminopeptidase N-like N-terminal" evidence="31">
    <location>
        <begin position="1822"/>
        <end position="2005"/>
    </location>
</feature>
<feature type="domain" description="Aminopeptidase N-like N-terminal" evidence="31">
    <location>
        <begin position="2603"/>
        <end position="2791"/>
    </location>
</feature>
<dbReference type="GO" id="GO:0005737">
    <property type="term" value="C:cytoplasm"/>
    <property type="evidence" value="ECO:0007669"/>
    <property type="project" value="TreeGrafter"/>
</dbReference>
<feature type="domain" description="Peptidase M1 membrane alanine aminopeptidase" evidence="29">
    <location>
        <begin position="279"/>
        <end position="499"/>
    </location>
</feature>
<keyword evidence="17 27" id="KW-1133">Transmembrane helix</keyword>
<evidence type="ECO:0000256" key="13">
    <source>
        <dbReference type="ARBA" id="ARBA00022729"/>
    </source>
</evidence>
<evidence type="ECO:0000256" key="15">
    <source>
        <dbReference type="ARBA" id="ARBA00022833"/>
    </source>
</evidence>
<keyword evidence="19 27" id="KW-0472">Membrane</keyword>
<dbReference type="Gene3D" id="2.60.40.1910">
    <property type="match status" value="4"/>
</dbReference>
<dbReference type="Gene3D" id="2.60.40.1730">
    <property type="entry name" value="tricorn interacting facor f3 domain"/>
    <property type="match status" value="4"/>
</dbReference>
<dbReference type="GO" id="GO:0043171">
    <property type="term" value="P:peptide catabolic process"/>
    <property type="evidence" value="ECO:0007669"/>
    <property type="project" value="TreeGrafter"/>
</dbReference>
<dbReference type="GO" id="GO:0070006">
    <property type="term" value="F:metalloaminopeptidase activity"/>
    <property type="evidence" value="ECO:0007669"/>
    <property type="project" value="TreeGrafter"/>
</dbReference>
<keyword evidence="8" id="KW-1003">Cell membrane</keyword>
<keyword evidence="13 28" id="KW-0732">Signal</keyword>
<proteinExistence type="inferred from homology"/>
<reference evidence="32 33" key="1">
    <citation type="submission" date="2020-08" db="EMBL/GenBank/DDBJ databases">
        <title>Aphidius gifuensis genome sequencing and assembly.</title>
        <authorList>
            <person name="Du Z."/>
        </authorList>
    </citation>
    <scope>NUCLEOTIDE SEQUENCE [LARGE SCALE GENOMIC DNA]</scope>
    <source>
        <strain evidence="32">YNYX2018</strain>
        <tissue evidence="32">Adults</tissue>
    </source>
</reference>
<dbReference type="FunFam" id="2.60.40.1730:FF:000012">
    <property type="entry name" value="Aminopeptidase N"/>
    <property type="match status" value="3"/>
</dbReference>
<dbReference type="InterPro" id="IPR001930">
    <property type="entry name" value="Peptidase_M1"/>
</dbReference>
<dbReference type="GO" id="GO:0042277">
    <property type="term" value="F:peptide binding"/>
    <property type="evidence" value="ECO:0007669"/>
    <property type="project" value="TreeGrafter"/>
</dbReference>
<dbReference type="FunFam" id="1.25.50.20:FF:000001">
    <property type="entry name" value="Aminopeptidase"/>
    <property type="match status" value="2"/>
</dbReference>
<dbReference type="FunFam" id="1.10.390.10:FF:000013">
    <property type="entry name" value="Aminopeptidase N"/>
    <property type="match status" value="1"/>
</dbReference>
<dbReference type="InterPro" id="IPR042097">
    <property type="entry name" value="Aminopeptidase_N-like_N_sf"/>
</dbReference>
<dbReference type="Pfam" id="PF17900">
    <property type="entry name" value="Peptidase_M1_N"/>
    <property type="match status" value="4"/>
</dbReference>
<feature type="chain" id="PRO_5032459553" description="Aminopeptidase N" evidence="28">
    <location>
        <begin position="40"/>
        <end position="3501"/>
    </location>
</feature>
<evidence type="ECO:0000256" key="12">
    <source>
        <dbReference type="ARBA" id="ARBA00022723"/>
    </source>
</evidence>
<dbReference type="InterPro" id="IPR014782">
    <property type="entry name" value="Peptidase_M1_dom"/>
</dbReference>
<feature type="domain" description="ERAP1-like C-terminal" evidence="30">
    <location>
        <begin position="3128"/>
        <end position="3429"/>
    </location>
</feature>
<dbReference type="Proteomes" id="UP000639338">
    <property type="component" value="Unassembled WGS sequence"/>
</dbReference>
<keyword evidence="15 25" id="KW-0862">Zinc</keyword>
<dbReference type="PANTHER" id="PTHR11533">
    <property type="entry name" value="PROTEASE M1 ZINC METALLOPROTEASE"/>
    <property type="match status" value="1"/>
</dbReference>
<evidence type="ECO:0000256" key="1">
    <source>
        <dbReference type="ARBA" id="ARBA00000098"/>
    </source>
</evidence>
<keyword evidence="33" id="KW-1185">Reference proteome</keyword>
<keyword evidence="22" id="KW-0449">Lipoprotein</keyword>
<sequence>MRESAWKRTKKYFRRMRANKAGGWIALLLLLLLDKNVEASTIDDTIDYRLPNKTIPISYDIKLIPHIIENNFTYNGNITIDIKVINETSSIILHAHEGLKIIETSTYLIYSNGTIIKPKCHERINTTDFLKIYFDNKIQPGFYKLKFSFIGNISKEPIGIYRSSYINDKNDKVYIVATHLSPIKARRAFPCWDEPAFKATFNLSINHFPNYTATSNMPVKNKSLIENDKIWTTFETTPPISTYIFAFVISNFDCLKNDNATFNICARKNIISQMKYIKEVGDKAFPHLAEYTGIPYSLPKLDNFAIIDAKSNMENYGLIIYRESNVVIDNETTCAAKEATAELVIHELSHQWFGNLVSPAWWKYLWLKEGLARYFQFYIGNKVYPDWDLMNMFVVRILQTSAFTMDSTTQYNYLNWEPKSPTEIKSQFSSMTYHKGAVIMHMLNNILSEEIFQQGIRIYLQKHKNGVATSDDFWKAMQEAYNKTNKKPSICVKSLMKPWTEQKGYPIIKVNRNYTIGTVLINQTCNLLSEQFNRWCVPINYATKTNLNFNKTQPINWLKPHDVNLSIDAIDKNDWIILNVQQSGYYRVDYDLENWKKITEYLNSDNYTNIHVLNRGQLINDLSYFAQNDLKNYTTFLELTKYLSREIDLIPWRHATIAFRSIKRKIIDKEFQDNLNKYVLSLMKKLSAEIGYEEKPTDSYILKKKRIEFLPFLCEFNHTECKKIAEKKLSAYIENSTANPISPNLESWIFCSGVSAGENKNMLSKKIENGEYKYFKYLGCLKNKTYLREYIDKALVNSTLPKNNTRMALGFISNDGPENWDYAVDYFTKNFDQITKYFNNTTFTSSTLNDYIWRTPSRTHMKKISDFVDQNYDHLTPWVKTAIPQQLKKLEWSQKNSPTMGSRLKNLLLNIVVLIFFICKNYANEIPIENEEIDYRLPNSVIPKSYEIRMVTDMENLEFTGDVKIEALIKNETDKIILHHGNIEIQSYSVKLLKNNVTTKVSILNTTYDKKTEKYTIFLKKILEKDSKIIIAINSNGTLSDNMIGFYKSSYFDDKGNIKWLAATQFQATHARHAFPCFDEPGFKATFKVEISRTEKYKSLSNMPKADEKYIKEDKIYWDFYEISKPMSTYLCAFIIADFVNSKNGSISVWTRPEYIKQASYALDIGNKSLDYFNKLFDEPYHLEKLDMIALPDFAAGAMENWGLVTYKESRMLYSPDESSDSAQQTVASVIAHELAHNWFGNLVTPQWWDTLWLSEGFARYYEYFATAKIESTWKYDQQFVVNVLQNIFNLDGLDHSKPMTRSVKTTSDIGKSGDKITYDKGASIIRMMDQTFGSSTFNKAVVAYLKNNRYGSTVPDDLWNEIQKQIITDKIIIPIQVKTIMDSWTTQSGYPVVNVTKNKNIIKINQERFFIRNPKNISKNKTWWIPLTWTTKSQMDFKSTAPKKWFEKKTDKINLAINNDDLFILNIQQTGFYRVNYDRDMWYQIINVLKGSSFKDIHEINRAAIIDDLLNLARAGYISYDIALDGLQYIVHEDNYIPLKSAFVGLDYLEKRFAGQPNYELFANHILNLISRITVTLDFDDKILDNKFDILLRAEVNRWACKLNHKACIDKSIKHFSSFTSAEKPVPKNQRATVYCSSIRHGSHSDWTKLWDRYLSSDSAAEKTVILQSLGCSRNETTLENYLLSAIGDFEITHVRRQDSVSIFAAVSNSGLFGAEYILNFVDKYHLKMKAYYGSYENVAEIVATASERFSTQKLVDKFSQFIIKNKKSFESIIDQLNDSLELAKFELDWYKKNSYTILKWIRNNNYDNSNKYRLPTSIIPKSYKIQVIPELYPTFTFNGTVEIVTTVVEETEIVVFHTKEIEFINIDLSVNDTPLKIINQTEDKLYQVMIITLANSVPKESELLINISYKGQLNTEMRGFYRSSYVDDKNNTRWLASTHLEPVGARRMLPCFDEPGFKATFELSVGRLKDYVAVSNTKLIGSITNGDRILDSFEKTPVMSSYLLALIVSDFKKITDKKIYSAWARPNVIDQANYAVSVISPVINYFEKSLGHTYQLSKLDMAAIPDFASGAMENWGLITYKETNMLYHENHTPITSKQSIINVIAHEIAHQWFGNLVSPKWWSVVWLSEGFARYYQYHTTAKIESSWQLESQFIVEQLQKSFETDGLPSSHPMTHDVNTPSEISAIFDDISYAKGASVLRMIEKVIGPELFNKSLTSYLEDRKYNSVVPDNLFDAMQKQVDITKLNITKIMNTWTTQAGFPVVHVERTDKIINLKQERFLLKNPDNIDVNNTWWIPITWASKSNPDFSKTAPTNWLSSSTASITINNPKNEWFILNVQQSGYYRVNYDSDSWKSIIDVLKSDKFKDIHEINRAAIIDDLLNLARANYVDYSVALSATEYLIQETDYIPWRAAFNGFTYLNKVFAGKDIYNLYKTHILTSLKPIYKKLGSNEIKGESHVDKILRRYIFNWACEFNDQDCIDKSMELFAAWRANETQLVPVNLRNTVYCVAMKYGTVEDWEFLNGKINSTNVNTEKDLITSSLKCTKNSLISVLNDKNEIIVDKNMTRGKDEDDWYDLHGPRIFEWLDKKYPSKDYRLPTTVKPLKYKIYLTPFLVEKNFTFNGEVEIKMQAKTNVSSVVLHADKLTIQKITTRIDSVKLLEVSSYQLNSTTQKLTIYFNKFVQADTKFYVTIHYTGILNNKMEGFYRSSYEDNTGKTHWLASTQFEKFGARQAFPCFDEPEFKANFTVNIERPNEYHTRSNMALKSSIASLLENFTWDTYEESVPMSSYLVAFVVSDFVNISNEHGNFSVWARPNAIEDAQISLYYGEKSLSFLENYTGIEYPLSKVDMVAIPDFAAGAMENYGLVTFREYGLLVQEDVTSSLYLRYMATTIAHELVHFWFGDLVTCQWWDRLWLNEGFAEYLEWVVIDGITPEWKIMDQFAVYELQVALAKDSDATMRPMNNIMQTPYDSGEGNNAIIYGKAASVIHMMRCGFGEKIFQKGLNIYLSNNQYDTGTSEKLWSALQESADSVGGISSVDEDVEDLMNSWASQPGYPLLSVSVTEKSIELSQERFLITGKNESLETKPYWIPISYATKSEPNFNRTSPVFWFGKRNESFDNPDIVHDEWYIVNVKQSGFYRVNYNLENWENLIEALKHDNFDGIHEINRAQIIDDLLNMAQGKWVSYELALDATKYLENEIDLLPWRSFFNGVAYLIDRFEGQAIEPIFKNYILKLIENVYKEVGFVRSPLDSHMDGLKRQVILSWACKFDHIHCVDQSRSLFNQLKENKTKIDRDARPALYCTALKYGDYNDWIFLWEEYKKSNLESEKITILNSLGCSRNKTAIDYYFNILLSRDTAIRDQNVDLIISSVYKADGFGVNITLEYLMSNYKKLYDYYGSWNDVASIFNGVAGKISTQIQIDKLENFILETPGIIEISKSLNSSLMIARDNLEWYNNHSTIILSWLNGPTEPKPSGSNSIHVTGLFLTGVSFIFLIILNVTF</sequence>
<dbReference type="GO" id="GO:0098552">
    <property type="term" value="C:side of membrane"/>
    <property type="evidence" value="ECO:0007669"/>
    <property type="project" value="UniProtKB-KW"/>
</dbReference>
<dbReference type="FunFam" id="1.10.390.10:FF:000019">
    <property type="entry name" value="Aminopeptidase"/>
    <property type="match status" value="3"/>
</dbReference>
<evidence type="ECO:0000259" key="30">
    <source>
        <dbReference type="Pfam" id="PF11838"/>
    </source>
</evidence>
<dbReference type="EC" id="3.4.11.2" evidence="5"/>
<feature type="binding site" evidence="25">
    <location>
        <position position="1233"/>
    </location>
    <ligand>
        <name>Zn(2+)</name>
        <dbReference type="ChEBI" id="CHEBI:29105"/>
        <note>catalytic</note>
    </ligand>
</feature>
<evidence type="ECO:0000256" key="26">
    <source>
        <dbReference type="PIRSR" id="PIRSR634016-4"/>
    </source>
</evidence>
<feature type="transmembrane region" description="Helical" evidence="27">
    <location>
        <begin position="3479"/>
        <end position="3499"/>
    </location>
</feature>
<evidence type="ECO:0000256" key="20">
    <source>
        <dbReference type="ARBA" id="ARBA00023157"/>
    </source>
</evidence>
<feature type="binding site" evidence="25">
    <location>
        <position position="1256"/>
    </location>
    <ligand>
        <name>Zn(2+)</name>
        <dbReference type="ChEBI" id="CHEBI:29105"/>
        <note>catalytic</note>
    </ligand>
</feature>
<feature type="domain" description="ERAP1-like C-terminal" evidence="30">
    <location>
        <begin position="575"/>
        <end position="888"/>
    </location>
</feature>
<evidence type="ECO:0000256" key="22">
    <source>
        <dbReference type="ARBA" id="ARBA00023288"/>
    </source>
</evidence>
<keyword evidence="14" id="KW-0378">Hydrolase</keyword>
<evidence type="ECO:0000259" key="31">
    <source>
        <dbReference type="Pfam" id="PF17900"/>
    </source>
</evidence>
<feature type="domain" description="Aminopeptidase N-like N-terminal" evidence="31">
    <location>
        <begin position="943"/>
        <end position="1131"/>
    </location>
</feature>
<feature type="site" description="Transition state stabilizer" evidence="26">
    <location>
        <position position="1319"/>
    </location>
</feature>
<organism evidence="32 33">
    <name type="scientific">Aphidius gifuensis</name>
    <name type="common">Parasitoid wasp</name>
    <dbReference type="NCBI Taxonomy" id="684658"/>
    <lineage>
        <taxon>Eukaryota</taxon>
        <taxon>Metazoa</taxon>
        <taxon>Ecdysozoa</taxon>
        <taxon>Arthropoda</taxon>
        <taxon>Hexapoda</taxon>
        <taxon>Insecta</taxon>
        <taxon>Pterygota</taxon>
        <taxon>Neoptera</taxon>
        <taxon>Endopterygota</taxon>
        <taxon>Hymenoptera</taxon>
        <taxon>Apocrita</taxon>
        <taxon>Ichneumonoidea</taxon>
        <taxon>Braconidae</taxon>
        <taxon>Aphidiinae</taxon>
        <taxon>Aphidius</taxon>
    </lineage>
</organism>
<evidence type="ECO:0000256" key="28">
    <source>
        <dbReference type="SAM" id="SignalP"/>
    </source>
</evidence>
<evidence type="ECO:0000256" key="3">
    <source>
        <dbReference type="ARBA" id="ARBA00004609"/>
    </source>
</evidence>
<evidence type="ECO:0000256" key="24">
    <source>
        <dbReference type="PIRSR" id="PIRSR634016-1"/>
    </source>
</evidence>
<keyword evidence="20" id="KW-1015">Disulfide bond</keyword>
<dbReference type="GO" id="GO:0008270">
    <property type="term" value="F:zinc ion binding"/>
    <property type="evidence" value="ECO:0007669"/>
    <property type="project" value="InterPro"/>
</dbReference>
<evidence type="ECO:0000313" key="32">
    <source>
        <dbReference type="EMBL" id="KAF7995545.1"/>
    </source>
</evidence>
<dbReference type="Pfam" id="PF11838">
    <property type="entry name" value="ERAP1_C"/>
    <property type="match status" value="4"/>
</dbReference>
<dbReference type="PANTHER" id="PTHR11533:SF301">
    <property type="entry name" value="AMINOPEPTIDASE"/>
    <property type="match status" value="1"/>
</dbReference>
<dbReference type="OrthoDB" id="10031169at2759"/>
<evidence type="ECO:0000313" key="33">
    <source>
        <dbReference type="Proteomes" id="UP000639338"/>
    </source>
</evidence>